<comment type="similarity">
    <text evidence="7">Belongs to the protein kinase superfamily.</text>
</comment>
<keyword evidence="10" id="KW-1185">Reference proteome</keyword>
<dbReference type="PROSITE" id="PS00107">
    <property type="entry name" value="PROTEIN_KINASE_ATP"/>
    <property type="match status" value="1"/>
</dbReference>
<dbReference type="PANTHER" id="PTHR24345">
    <property type="entry name" value="SERINE/THREONINE-PROTEIN KINASE PLK"/>
    <property type="match status" value="1"/>
</dbReference>
<dbReference type="PROSITE" id="PS50011">
    <property type="entry name" value="PROTEIN_KINASE_DOM"/>
    <property type="match status" value="1"/>
</dbReference>
<keyword evidence="2" id="KW-0808">Transferase</keyword>
<dbReference type="InterPro" id="IPR011009">
    <property type="entry name" value="Kinase-like_dom_sf"/>
</dbReference>
<feature type="domain" description="Protein kinase" evidence="8">
    <location>
        <begin position="2"/>
        <end position="206"/>
    </location>
</feature>
<evidence type="ECO:0000256" key="7">
    <source>
        <dbReference type="RuleBase" id="RU000304"/>
    </source>
</evidence>
<keyword evidence="4" id="KW-0418">Kinase</keyword>
<dbReference type="FunFam" id="3.30.200.20:FF:000042">
    <property type="entry name" value="Aurora kinase A"/>
    <property type="match status" value="1"/>
</dbReference>
<dbReference type="Proteomes" id="UP000077051">
    <property type="component" value="Unassembled WGS sequence"/>
</dbReference>
<dbReference type="SUPFAM" id="SSF56112">
    <property type="entry name" value="Protein kinase-like (PK-like)"/>
    <property type="match status" value="1"/>
</dbReference>
<feature type="non-terminal residue" evidence="9">
    <location>
        <position position="1"/>
    </location>
</feature>
<feature type="binding site" evidence="6">
    <location>
        <position position="31"/>
    </location>
    <ligand>
        <name>ATP</name>
        <dbReference type="ChEBI" id="CHEBI:30616"/>
    </ligand>
</feature>
<dbReference type="GO" id="GO:0005634">
    <property type="term" value="C:nucleus"/>
    <property type="evidence" value="ECO:0007669"/>
    <property type="project" value="TreeGrafter"/>
</dbReference>
<dbReference type="VEuPathDB" id="FungiDB:MUCCIDRAFT_122463"/>
<dbReference type="AlphaFoldDB" id="A0A168HN67"/>
<accession>A0A168HN67</accession>
<dbReference type="GO" id="GO:0005524">
    <property type="term" value="F:ATP binding"/>
    <property type="evidence" value="ECO:0007669"/>
    <property type="project" value="UniProtKB-UniRule"/>
</dbReference>
<evidence type="ECO:0000256" key="2">
    <source>
        <dbReference type="ARBA" id="ARBA00022679"/>
    </source>
</evidence>
<evidence type="ECO:0000256" key="3">
    <source>
        <dbReference type="ARBA" id="ARBA00022741"/>
    </source>
</evidence>
<dbReference type="InterPro" id="IPR017441">
    <property type="entry name" value="Protein_kinase_ATP_BS"/>
</dbReference>
<evidence type="ECO:0000313" key="9">
    <source>
        <dbReference type="EMBL" id="OAC98985.1"/>
    </source>
</evidence>
<sequence length="206" mass="23197">EYEIVQPLGQGGNARVYLAQCIKDNSYAVLKALPKSNNDERTQLKQLEASIHQSLKHPHVVSLDRVIQDNSYIYLIMELCDQGDLFDYLCADHDKSSVSHGDAVKHMFSQILDGVEHIHANNVYHHDLKIENVFLKSQAGEQVAICKVGDFGLSSRERYTLEHLCGSTASYLGPEHWDASKKHRPYDAAAFDVWALGIMLLLMIFG</sequence>
<dbReference type="InterPro" id="IPR000719">
    <property type="entry name" value="Prot_kinase_dom"/>
</dbReference>
<dbReference type="EMBL" id="AMYB01000008">
    <property type="protein sequence ID" value="OAC98985.1"/>
    <property type="molecule type" value="Genomic_DNA"/>
</dbReference>
<protein>
    <recommendedName>
        <fullName evidence="8">Protein kinase domain-containing protein</fullName>
    </recommendedName>
</protein>
<evidence type="ECO:0000313" key="10">
    <source>
        <dbReference type="Proteomes" id="UP000077051"/>
    </source>
</evidence>
<dbReference type="GO" id="GO:0004674">
    <property type="term" value="F:protein serine/threonine kinase activity"/>
    <property type="evidence" value="ECO:0007669"/>
    <property type="project" value="UniProtKB-KW"/>
</dbReference>
<dbReference type="Gene3D" id="1.10.510.10">
    <property type="entry name" value="Transferase(Phosphotransferase) domain 1"/>
    <property type="match status" value="1"/>
</dbReference>
<dbReference type="InterPro" id="IPR008271">
    <property type="entry name" value="Ser/Thr_kinase_AS"/>
</dbReference>
<gene>
    <name evidence="9" type="ORF">MUCCIDRAFT_122463</name>
</gene>
<evidence type="ECO:0000259" key="8">
    <source>
        <dbReference type="PROSITE" id="PS50011"/>
    </source>
</evidence>
<organism evidence="9 10">
    <name type="scientific">Mucor lusitanicus CBS 277.49</name>
    <dbReference type="NCBI Taxonomy" id="747725"/>
    <lineage>
        <taxon>Eukaryota</taxon>
        <taxon>Fungi</taxon>
        <taxon>Fungi incertae sedis</taxon>
        <taxon>Mucoromycota</taxon>
        <taxon>Mucoromycotina</taxon>
        <taxon>Mucoromycetes</taxon>
        <taxon>Mucorales</taxon>
        <taxon>Mucorineae</taxon>
        <taxon>Mucoraceae</taxon>
        <taxon>Mucor</taxon>
    </lineage>
</organism>
<keyword evidence="5 6" id="KW-0067">ATP-binding</keyword>
<reference evidence="9 10" key="1">
    <citation type="submission" date="2015-06" db="EMBL/GenBank/DDBJ databases">
        <title>Expansion of signal transduction pathways in fungi by whole-genome duplication.</title>
        <authorList>
            <consortium name="DOE Joint Genome Institute"/>
            <person name="Corrochano L.M."/>
            <person name="Kuo A."/>
            <person name="Marcet-Houben M."/>
            <person name="Polaino S."/>
            <person name="Salamov A."/>
            <person name="Villalobos J.M."/>
            <person name="Alvarez M.I."/>
            <person name="Avalos J."/>
            <person name="Benito E.P."/>
            <person name="Benoit I."/>
            <person name="Burger G."/>
            <person name="Camino L.P."/>
            <person name="Canovas D."/>
            <person name="Cerda-Olmedo E."/>
            <person name="Cheng J.-F."/>
            <person name="Dominguez A."/>
            <person name="Elias M."/>
            <person name="Eslava A.P."/>
            <person name="Glaser F."/>
            <person name="Grimwood J."/>
            <person name="Gutierrez G."/>
            <person name="Heitman J."/>
            <person name="Henrissat B."/>
            <person name="Iturriaga E.A."/>
            <person name="Lang B.F."/>
            <person name="Lavin J.L."/>
            <person name="Lee S."/>
            <person name="Li W."/>
            <person name="Lindquist E."/>
            <person name="Lopez-Garcia S."/>
            <person name="Luque E.M."/>
            <person name="Marcos A.T."/>
            <person name="Martin J."/>
            <person name="Mccluskey K."/>
            <person name="Medina H.R."/>
            <person name="Miralles-Duran A."/>
            <person name="Miyazaki A."/>
            <person name="Munoz-Torres E."/>
            <person name="Oguiza J.A."/>
            <person name="Ohm R."/>
            <person name="Olmedo M."/>
            <person name="Orejas M."/>
            <person name="Ortiz-Castellanos L."/>
            <person name="Pisabarro A.G."/>
            <person name="Rodriguez-Romero J."/>
            <person name="Ruiz-Herrera J."/>
            <person name="Ruiz-Vazquez R."/>
            <person name="Sanz C."/>
            <person name="Schackwitz W."/>
            <person name="Schmutz J."/>
            <person name="Shahriari M."/>
            <person name="Shelest E."/>
            <person name="Silva-Franco F."/>
            <person name="Soanes D."/>
            <person name="Syed K."/>
            <person name="Tagua V.G."/>
            <person name="Talbot N.J."/>
            <person name="Thon M."/>
            <person name="De Vries R.P."/>
            <person name="Wiebenga A."/>
            <person name="Yadav J.S."/>
            <person name="Braun E.L."/>
            <person name="Baker S."/>
            <person name="Garre V."/>
            <person name="Horwitz B."/>
            <person name="Torres-Martinez S."/>
            <person name="Idnurm A."/>
            <person name="Herrera-Estrella A."/>
            <person name="Gabaldon T."/>
            <person name="Grigoriev I.V."/>
        </authorList>
    </citation>
    <scope>NUCLEOTIDE SEQUENCE [LARGE SCALE GENOMIC DNA]</scope>
    <source>
        <strain evidence="9 10">CBS 277.49</strain>
    </source>
</reference>
<evidence type="ECO:0000256" key="4">
    <source>
        <dbReference type="ARBA" id="ARBA00022777"/>
    </source>
</evidence>
<dbReference type="PROSITE" id="PS00108">
    <property type="entry name" value="PROTEIN_KINASE_ST"/>
    <property type="match status" value="1"/>
</dbReference>
<dbReference type="STRING" id="747725.A0A168HN67"/>
<comment type="caution">
    <text evidence="9">The sequence shown here is derived from an EMBL/GenBank/DDBJ whole genome shotgun (WGS) entry which is preliminary data.</text>
</comment>
<proteinExistence type="inferred from homology"/>
<dbReference type="OrthoDB" id="541276at2759"/>
<keyword evidence="3 6" id="KW-0547">Nucleotide-binding</keyword>
<dbReference type="PANTHER" id="PTHR24345:SF91">
    <property type="entry name" value="SERINE_THREONINE-PROTEIN KINASE PLK4"/>
    <property type="match status" value="1"/>
</dbReference>
<name>A0A168HN67_MUCCL</name>
<keyword evidence="1 7" id="KW-0723">Serine/threonine-protein kinase</keyword>
<evidence type="ECO:0000256" key="6">
    <source>
        <dbReference type="PROSITE-ProRule" id="PRU10141"/>
    </source>
</evidence>
<evidence type="ECO:0000256" key="1">
    <source>
        <dbReference type="ARBA" id="ARBA00022527"/>
    </source>
</evidence>
<feature type="non-terminal residue" evidence="9">
    <location>
        <position position="206"/>
    </location>
</feature>
<dbReference type="SMART" id="SM00220">
    <property type="entry name" value="S_TKc"/>
    <property type="match status" value="1"/>
</dbReference>
<evidence type="ECO:0000256" key="5">
    <source>
        <dbReference type="ARBA" id="ARBA00022840"/>
    </source>
</evidence>
<dbReference type="Pfam" id="PF00069">
    <property type="entry name" value="Pkinase"/>
    <property type="match status" value="1"/>
</dbReference>